<dbReference type="InterPro" id="IPR027961">
    <property type="entry name" value="DUF4442"/>
</dbReference>
<dbReference type="EMBL" id="AP019368">
    <property type="protein sequence ID" value="BBH51912.1"/>
    <property type="molecule type" value="Genomic_DNA"/>
</dbReference>
<keyword evidence="2" id="KW-1185">Reference proteome</keyword>
<dbReference type="AlphaFoldDB" id="A0A4P2VSU9"/>
<dbReference type="Gene3D" id="3.10.129.10">
    <property type="entry name" value="Hotdog Thioesterase"/>
    <property type="match status" value="1"/>
</dbReference>
<dbReference type="InterPro" id="IPR029069">
    <property type="entry name" value="HotDog_dom_sf"/>
</dbReference>
<reference evidence="1 2" key="1">
    <citation type="submission" date="2018-12" db="EMBL/GenBank/DDBJ databases">
        <title>Rubrispira sanarue gen. nov., sp., nov., a member of the order Silvanigrellales, isolated from a brackish lake in Hamamatsu Japan.</title>
        <authorList>
            <person name="Maejima Y."/>
            <person name="Iino T."/>
            <person name="Muraguchi Y."/>
            <person name="Fukuda K."/>
            <person name="Nojiri H."/>
            <person name="Ohkuma M."/>
            <person name="Moriuchi R."/>
            <person name="Dohra H."/>
            <person name="Kimbara K."/>
            <person name="Shintani M."/>
        </authorList>
    </citation>
    <scope>NUCLEOTIDE SEQUENCE [LARGE SCALE GENOMIC DNA]</scope>
    <source>
        <strain evidence="1 2">RF1110005</strain>
    </source>
</reference>
<sequence length="162" mass="18173">MSKYLPDFSSPSELIKVTWEKLNKFPAGNIIFSSLVSHYIPYTGSISPTVLKIENGTAQVKIKDRKSIRNHLNCIHAIALANIGEFSTGLSITSQLPKSAKGILVRIEVEYLKKARGDLIAEAQFLLPEQFKSEDEFKIVSHIKDAKNIVVSKVYATWKIRL</sequence>
<protein>
    <submittedName>
        <fullName evidence="1">DUF4442 domain-containing protein</fullName>
    </submittedName>
</protein>
<dbReference type="RefSeq" id="WP_130605899.1">
    <property type="nucleotide sequence ID" value="NZ_AP019368.1"/>
</dbReference>
<dbReference type="Pfam" id="PF14539">
    <property type="entry name" value="DUF4442"/>
    <property type="match status" value="1"/>
</dbReference>
<dbReference type="KEGG" id="sbf:JCM31447_03370"/>
<name>A0A4P2VSU9_FLUSA</name>
<evidence type="ECO:0000313" key="2">
    <source>
        <dbReference type="Proteomes" id="UP000291236"/>
    </source>
</evidence>
<evidence type="ECO:0000313" key="1">
    <source>
        <dbReference type="EMBL" id="BBH51912.1"/>
    </source>
</evidence>
<accession>A0A4P2VSU9</accession>
<proteinExistence type="predicted"/>
<dbReference type="OrthoDB" id="793353at2"/>
<organism evidence="1 2">
    <name type="scientific">Fluviispira sanaruensis</name>
    <dbReference type="NCBI Taxonomy" id="2493639"/>
    <lineage>
        <taxon>Bacteria</taxon>
        <taxon>Pseudomonadati</taxon>
        <taxon>Bdellovibrionota</taxon>
        <taxon>Oligoflexia</taxon>
        <taxon>Silvanigrellales</taxon>
        <taxon>Silvanigrellaceae</taxon>
        <taxon>Fluviispira</taxon>
    </lineage>
</organism>
<gene>
    <name evidence="1" type="ORF">JCM31447_03370</name>
</gene>
<dbReference type="SUPFAM" id="SSF54637">
    <property type="entry name" value="Thioesterase/thiol ester dehydrase-isomerase"/>
    <property type="match status" value="1"/>
</dbReference>
<dbReference type="Proteomes" id="UP000291236">
    <property type="component" value="Chromosome"/>
</dbReference>